<evidence type="ECO:0000313" key="1">
    <source>
        <dbReference type="EMBL" id="MBJ7266194.1"/>
    </source>
</evidence>
<dbReference type="Pfam" id="PF13489">
    <property type="entry name" value="Methyltransf_23"/>
    <property type="match status" value="1"/>
</dbReference>
<evidence type="ECO:0000313" key="3">
    <source>
        <dbReference type="Proteomes" id="UP000621390"/>
    </source>
</evidence>
<dbReference type="Gene3D" id="3.40.50.150">
    <property type="entry name" value="Vaccinia Virus protein VP39"/>
    <property type="match status" value="1"/>
</dbReference>
<evidence type="ECO:0000313" key="4">
    <source>
        <dbReference type="Proteomes" id="UP000655994"/>
    </source>
</evidence>
<dbReference type="InterPro" id="IPR029063">
    <property type="entry name" value="SAM-dependent_MTases_sf"/>
</dbReference>
<organism evidence="2 3">
    <name type="scientific">Idiomarina abyssalis</name>
    <dbReference type="NCBI Taxonomy" id="86102"/>
    <lineage>
        <taxon>Bacteria</taxon>
        <taxon>Pseudomonadati</taxon>
        <taxon>Pseudomonadota</taxon>
        <taxon>Gammaproteobacteria</taxon>
        <taxon>Alteromonadales</taxon>
        <taxon>Idiomarinaceae</taxon>
        <taxon>Idiomarina</taxon>
    </lineage>
</organism>
<dbReference type="Proteomes" id="UP000655994">
    <property type="component" value="Unassembled WGS sequence"/>
</dbReference>
<dbReference type="Proteomes" id="UP000621390">
    <property type="component" value="Unassembled WGS sequence"/>
</dbReference>
<dbReference type="EMBL" id="JAEMOP010000009">
    <property type="protein sequence ID" value="MBJ7316333.1"/>
    <property type="molecule type" value="Genomic_DNA"/>
</dbReference>
<dbReference type="AlphaFoldDB" id="A0A8I1GE55"/>
<evidence type="ECO:0000313" key="2">
    <source>
        <dbReference type="EMBL" id="MBJ7316333.1"/>
    </source>
</evidence>
<dbReference type="SUPFAM" id="SSF53335">
    <property type="entry name" value="S-adenosyl-L-methionine-dependent methyltransferases"/>
    <property type="match status" value="1"/>
</dbReference>
<dbReference type="EMBL" id="JAEMOS010000011">
    <property type="protein sequence ID" value="MBJ7266194.1"/>
    <property type="molecule type" value="Genomic_DNA"/>
</dbReference>
<reference evidence="2 4" key="1">
    <citation type="submission" date="2020-09" db="EMBL/GenBank/DDBJ databases">
        <title>Draft Genomes of Bacterial Isolates from North Pond Shallow Sediments.</title>
        <authorList>
            <person name="Kiel Reese B."/>
            <person name="Mullis M."/>
            <person name="Weisend R.E."/>
        </authorList>
    </citation>
    <scope>NUCLEOTIDE SEQUENCE</scope>
    <source>
        <strain evidence="2">KJE-2</strain>
        <strain evidence="1 4">KJE-3</strain>
    </source>
</reference>
<keyword evidence="2" id="KW-0808">Transferase</keyword>
<keyword evidence="2" id="KW-0489">Methyltransferase</keyword>
<name>A0A8I1GE55_9GAMM</name>
<sequence>MLCTLCSSVSESFCEDKKRQYFRCTVCDMIFADPQAHLPQDEEKAIYDFHQNDSHDTRYREFLSQLSIPLLEKLSTGMTGLDFGSGPGPTLSLMLEEHGMKMSIYDIFYAPDSGQLSRQYDFVTCSEVVEHFNEPGKAWPQVISLVKPKGYIGVMTWMFTKKTAEQFNQWSYKGDPTHVSFYTPETMQWIAQHFQLKLEIISEQAILFRRD</sequence>
<proteinExistence type="predicted"/>
<protein>
    <submittedName>
        <fullName evidence="2">Class I SAM-dependent methyltransferase</fullName>
    </submittedName>
</protein>
<keyword evidence="4" id="KW-1185">Reference proteome</keyword>
<dbReference type="GO" id="GO:0008168">
    <property type="term" value="F:methyltransferase activity"/>
    <property type="evidence" value="ECO:0007669"/>
    <property type="project" value="UniProtKB-KW"/>
</dbReference>
<gene>
    <name evidence="1" type="ORF">JHC10_04465</name>
    <name evidence="2" type="ORF">JHC11_10115</name>
</gene>
<dbReference type="GO" id="GO:0032259">
    <property type="term" value="P:methylation"/>
    <property type="evidence" value="ECO:0007669"/>
    <property type="project" value="UniProtKB-KW"/>
</dbReference>
<accession>A0A8I1GE55</accession>
<comment type="caution">
    <text evidence="2">The sequence shown here is derived from an EMBL/GenBank/DDBJ whole genome shotgun (WGS) entry which is preliminary data.</text>
</comment>